<comment type="similarity">
    <text evidence="1">Belongs to the DsrF/TusC family.</text>
</comment>
<dbReference type="InterPro" id="IPR017462">
    <property type="entry name" value="Sulphur_relay_TusC/DsrF"/>
</dbReference>
<dbReference type="OrthoDB" id="9789418at2"/>
<organism evidence="2 3">
    <name type="scientific">Cellvibrio japonicus (strain Ueda107)</name>
    <name type="common">Pseudomonas fluorescens subsp. cellulosa</name>
    <dbReference type="NCBI Taxonomy" id="498211"/>
    <lineage>
        <taxon>Bacteria</taxon>
        <taxon>Pseudomonadati</taxon>
        <taxon>Pseudomonadota</taxon>
        <taxon>Gammaproteobacteria</taxon>
        <taxon>Cellvibrionales</taxon>
        <taxon>Cellvibrionaceae</taxon>
        <taxon>Cellvibrio</taxon>
    </lineage>
</organism>
<dbReference type="HOGENOM" id="CLU_155943_0_0_6"/>
<dbReference type="eggNOG" id="COG2923">
    <property type="taxonomic scope" value="Bacteria"/>
</dbReference>
<name>B3PET9_CELJU</name>
<dbReference type="NCBIfam" id="NF001238">
    <property type="entry name" value="PRK00211.1"/>
    <property type="match status" value="1"/>
</dbReference>
<protein>
    <submittedName>
        <fullName evidence="2">DsrE/DsrF-like family</fullName>
    </submittedName>
</protein>
<dbReference type="SUPFAM" id="SSF75169">
    <property type="entry name" value="DsrEFH-like"/>
    <property type="match status" value="1"/>
</dbReference>
<dbReference type="PANTHER" id="PTHR38780:SF1">
    <property type="entry name" value="PROTEIN TUSC"/>
    <property type="match status" value="1"/>
</dbReference>
<dbReference type="NCBIfam" id="TIGR03010">
    <property type="entry name" value="sulf_tusC_dsrF"/>
    <property type="match status" value="1"/>
</dbReference>
<evidence type="ECO:0000256" key="1">
    <source>
        <dbReference type="ARBA" id="ARBA00005996"/>
    </source>
</evidence>
<dbReference type="InterPro" id="IPR027396">
    <property type="entry name" value="DsrEFH-like"/>
</dbReference>
<evidence type="ECO:0000313" key="2">
    <source>
        <dbReference type="EMBL" id="ACE82967.1"/>
    </source>
</evidence>
<dbReference type="Gene3D" id="3.40.1260.10">
    <property type="entry name" value="DsrEFH-like"/>
    <property type="match status" value="1"/>
</dbReference>
<dbReference type="Pfam" id="PF02635">
    <property type="entry name" value="DsrE"/>
    <property type="match status" value="1"/>
</dbReference>
<reference evidence="2 3" key="1">
    <citation type="journal article" date="2008" name="J. Bacteriol.">
        <title>Insights into plant cell wall degradation from the genome sequence of the soil bacterium Cellvibrio japonicus.</title>
        <authorList>
            <person name="Deboy R.T."/>
            <person name="Mongodin E.F."/>
            <person name="Fouts D.E."/>
            <person name="Tailford L.E."/>
            <person name="Khouri H."/>
            <person name="Emerson J.B."/>
            <person name="Mohamoud Y."/>
            <person name="Watkins K."/>
            <person name="Henrissat B."/>
            <person name="Gilbert H.J."/>
            <person name="Nelson K.E."/>
        </authorList>
    </citation>
    <scope>NUCLEOTIDE SEQUENCE [LARGE SCALE GENOMIC DNA]</scope>
    <source>
        <strain evidence="2 3">Ueda107</strain>
    </source>
</reference>
<dbReference type="Proteomes" id="UP000001036">
    <property type="component" value="Chromosome"/>
</dbReference>
<dbReference type="PANTHER" id="PTHR38780">
    <property type="entry name" value="PROTEIN TUSC"/>
    <property type="match status" value="1"/>
</dbReference>
<accession>B3PET9</accession>
<evidence type="ECO:0000313" key="3">
    <source>
        <dbReference type="Proteomes" id="UP000001036"/>
    </source>
</evidence>
<dbReference type="KEGG" id="cja:CJA_1663"/>
<dbReference type="EMBL" id="CP000934">
    <property type="protein sequence ID" value="ACE82967.1"/>
    <property type="molecule type" value="Genomic_DNA"/>
</dbReference>
<sequence>MPSKRILLISRHAPYGTSRAREALDVALVAATYDQDISLLFMDDGIFQLLKAQSPEDIHQKNHAANLSALPLYGIEKIYVHYESLEIRKITTNDLILDNLQLLNNQDVSRLIQEQDQLLSF</sequence>
<dbReference type="AlphaFoldDB" id="B3PET9"/>
<gene>
    <name evidence="2" type="ordered locus">CJA_1663</name>
</gene>
<dbReference type="STRING" id="498211.CJA_1663"/>
<dbReference type="RefSeq" id="WP_012487287.1">
    <property type="nucleotide sequence ID" value="NC_010995.1"/>
</dbReference>
<dbReference type="InterPro" id="IPR003787">
    <property type="entry name" value="Sulphur_relay_DsrE/F-like"/>
</dbReference>
<proteinExistence type="inferred from homology"/>
<keyword evidence="3" id="KW-1185">Reference proteome</keyword>